<evidence type="ECO:0000256" key="17">
    <source>
        <dbReference type="ARBA" id="ARBA00022984"/>
    </source>
</evidence>
<comment type="caution">
    <text evidence="29">The sequence shown here is derived from an EMBL/GenBank/DDBJ whole genome shotgun (WGS) entry which is preliminary data.</text>
</comment>
<dbReference type="GO" id="GO:0005886">
    <property type="term" value="C:plasma membrane"/>
    <property type="evidence" value="ECO:0007669"/>
    <property type="project" value="UniProtKB-SubCell"/>
</dbReference>
<dbReference type="InterPro" id="IPR001264">
    <property type="entry name" value="Glyco_trans_51"/>
</dbReference>
<evidence type="ECO:0000256" key="25">
    <source>
        <dbReference type="ARBA" id="ARBA00049902"/>
    </source>
</evidence>
<evidence type="ECO:0000256" key="19">
    <source>
        <dbReference type="ARBA" id="ARBA00023136"/>
    </source>
</evidence>
<dbReference type="SUPFAM" id="SSF53955">
    <property type="entry name" value="Lysozyme-like"/>
    <property type="match status" value="1"/>
</dbReference>
<accession>A0A9D1NCJ3</accession>
<dbReference type="Pfam" id="PF00912">
    <property type="entry name" value="Transgly"/>
    <property type="match status" value="1"/>
</dbReference>
<dbReference type="GO" id="GO:0006508">
    <property type="term" value="P:proteolysis"/>
    <property type="evidence" value="ECO:0007669"/>
    <property type="project" value="UniProtKB-KW"/>
</dbReference>
<evidence type="ECO:0000256" key="20">
    <source>
        <dbReference type="ARBA" id="ARBA00023251"/>
    </source>
</evidence>
<dbReference type="InterPro" id="IPR023346">
    <property type="entry name" value="Lysozyme-like_dom_sf"/>
</dbReference>
<evidence type="ECO:0000256" key="23">
    <source>
        <dbReference type="ARBA" id="ARBA00034000"/>
    </source>
</evidence>
<dbReference type="GO" id="GO:0071555">
    <property type="term" value="P:cell wall organization"/>
    <property type="evidence" value="ECO:0007669"/>
    <property type="project" value="UniProtKB-KW"/>
</dbReference>
<dbReference type="InterPro" id="IPR036950">
    <property type="entry name" value="PBP_transglycosylase"/>
</dbReference>
<keyword evidence="17" id="KW-0573">Peptidoglycan synthesis</keyword>
<keyword evidence="22" id="KW-0961">Cell wall biogenesis/degradation</keyword>
<dbReference type="GO" id="GO:0009002">
    <property type="term" value="F:serine-type D-Ala-D-Ala carboxypeptidase activity"/>
    <property type="evidence" value="ECO:0007669"/>
    <property type="project" value="UniProtKB-EC"/>
</dbReference>
<keyword evidence="15" id="KW-0133">Cell shape</keyword>
<keyword evidence="16" id="KW-0735">Signal-anchor</keyword>
<evidence type="ECO:0000256" key="5">
    <source>
        <dbReference type="ARBA" id="ARBA00007739"/>
    </source>
</evidence>
<dbReference type="InterPro" id="IPR012338">
    <property type="entry name" value="Beta-lactam/transpept-like"/>
</dbReference>
<comment type="catalytic activity">
    <reaction evidence="23">
        <text>Preferential cleavage: (Ac)2-L-Lys-D-Ala-|-D-Ala. Also transpeptidation of peptidyl-alanyl moieties that are N-acyl substituents of D-alanine.</text>
        <dbReference type="EC" id="3.4.16.4"/>
    </reaction>
</comment>
<comment type="catalytic activity">
    <reaction evidence="25">
        <text>[GlcNAc-(1-&gt;4)-Mur2Ac(oyl-L-Ala-gamma-D-Glu-L-Lys-D-Ala-D-Ala)](n)-di-trans,octa-cis-undecaprenyl diphosphate + beta-D-GlcNAc-(1-&gt;4)-Mur2Ac(oyl-L-Ala-gamma-D-Glu-L-Lys-D-Ala-D-Ala)-di-trans,octa-cis-undecaprenyl diphosphate = [GlcNAc-(1-&gt;4)-Mur2Ac(oyl-L-Ala-gamma-D-Glu-L-Lys-D-Ala-D-Ala)](n+1)-di-trans,octa-cis-undecaprenyl diphosphate + di-trans,octa-cis-undecaprenyl diphosphate + H(+)</text>
        <dbReference type="Rhea" id="RHEA:23708"/>
        <dbReference type="Rhea" id="RHEA-COMP:9602"/>
        <dbReference type="Rhea" id="RHEA-COMP:9603"/>
        <dbReference type="ChEBI" id="CHEBI:15378"/>
        <dbReference type="ChEBI" id="CHEBI:58405"/>
        <dbReference type="ChEBI" id="CHEBI:60033"/>
        <dbReference type="ChEBI" id="CHEBI:78435"/>
        <dbReference type="EC" id="2.4.99.28"/>
    </reaction>
</comment>
<evidence type="ECO:0000256" key="10">
    <source>
        <dbReference type="ARBA" id="ARBA00022670"/>
    </source>
</evidence>
<dbReference type="FunFam" id="1.10.3810.10:FF:000001">
    <property type="entry name" value="Penicillin-binding protein 1A"/>
    <property type="match status" value="1"/>
</dbReference>
<dbReference type="Gene3D" id="3.40.710.10">
    <property type="entry name" value="DD-peptidase/beta-lactamase superfamily"/>
    <property type="match status" value="1"/>
</dbReference>
<dbReference type="Proteomes" id="UP000886891">
    <property type="component" value="Unassembled WGS sequence"/>
</dbReference>
<evidence type="ECO:0000313" key="29">
    <source>
        <dbReference type="EMBL" id="HIV00061.1"/>
    </source>
</evidence>
<keyword evidence="12" id="KW-0808">Transferase</keyword>
<protein>
    <recommendedName>
        <fullName evidence="7">Penicillin-binding protein 1A</fullName>
        <ecNumber evidence="24">2.4.99.28</ecNumber>
        <ecNumber evidence="6">3.4.16.4</ecNumber>
    </recommendedName>
</protein>
<evidence type="ECO:0000256" key="2">
    <source>
        <dbReference type="ARBA" id="ARBA00004401"/>
    </source>
</evidence>
<dbReference type="GO" id="GO:0008360">
    <property type="term" value="P:regulation of cell shape"/>
    <property type="evidence" value="ECO:0007669"/>
    <property type="project" value="UniProtKB-KW"/>
</dbReference>
<dbReference type="AlphaFoldDB" id="A0A9D1NCJ3"/>
<comment type="function">
    <text evidence="1">Cell wall formation. Synthesis of cross-linked peptidoglycan from the lipid intermediates. The enzyme has a penicillin-insensitive transglycosylase N-terminal domain (formation of linear glycan strands) and a penicillin-sensitive transpeptidase C-terminal domain (cross-linking of the peptide subunits).</text>
</comment>
<comment type="similarity">
    <text evidence="5">In the N-terminal section; belongs to the glycosyltransferase 51 family.</text>
</comment>
<dbReference type="GO" id="GO:0046677">
    <property type="term" value="P:response to antibiotic"/>
    <property type="evidence" value="ECO:0007669"/>
    <property type="project" value="UniProtKB-KW"/>
</dbReference>
<evidence type="ECO:0000256" key="22">
    <source>
        <dbReference type="ARBA" id="ARBA00023316"/>
    </source>
</evidence>
<evidence type="ECO:0000256" key="18">
    <source>
        <dbReference type="ARBA" id="ARBA00022989"/>
    </source>
</evidence>
<organism evidence="29 30">
    <name type="scientific">Candidatus Stercoripulliclostridium merdipullorum</name>
    <dbReference type="NCBI Taxonomy" id="2840952"/>
    <lineage>
        <taxon>Bacteria</taxon>
        <taxon>Bacillati</taxon>
        <taxon>Bacillota</taxon>
        <taxon>Clostridia</taxon>
        <taxon>Eubacteriales</taxon>
        <taxon>Candidatus Stercoripulliclostridium</taxon>
    </lineage>
</organism>
<evidence type="ECO:0000256" key="7">
    <source>
        <dbReference type="ARBA" id="ARBA00018638"/>
    </source>
</evidence>
<evidence type="ECO:0000256" key="13">
    <source>
        <dbReference type="ARBA" id="ARBA00022692"/>
    </source>
</evidence>
<reference evidence="29" key="2">
    <citation type="journal article" date="2021" name="PeerJ">
        <title>Extensive microbial diversity within the chicken gut microbiome revealed by metagenomics and culture.</title>
        <authorList>
            <person name="Gilroy R."/>
            <person name="Ravi A."/>
            <person name="Getino M."/>
            <person name="Pursley I."/>
            <person name="Horton D.L."/>
            <person name="Alikhan N.F."/>
            <person name="Baker D."/>
            <person name="Gharbi K."/>
            <person name="Hall N."/>
            <person name="Watson M."/>
            <person name="Adriaenssens E.M."/>
            <person name="Foster-Nyarko E."/>
            <person name="Jarju S."/>
            <person name="Secka A."/>
            <person name="Antonio M."/>
            <person name="Oren A."/>
            <person name="Chaudhuri R.R."/>
            <person name="La Ragione R."/>
            <person name="Hildebrand F."/>
            <person name="Pallen M.J."/>
        </authorList>
    </citation>
    <scope>NUCLEOTIDE SEQUENCE</scope>
    <source>
        <strain evidence="29">23406</strain>
    </source>
</reference>
<dbReference type="GO" id="GO:0009252">
    <property type="term" value="P:peptidoglycan biosynthetic process"/>
    <property type="evidence" value="ECO:0007669"/>
    <property type="project" value="UniProtKB-KW"/>
</dbReference>
<comment type="similarity">
    <text evidence="4">In the C-terminal section; belongs to the transpeptidase family.</text>
</comment>
<evidence type="ECO:0000256" key="16">
    <source>
        <dbReference type="ARBA" id="ARBA00022968"/>
    </source>
</evidence>
<keyword evidence="18" id="KW-1133">Transmembrane helix</keyword>
<keyword evidence="19" id="KW-0472">Membrane</keyword>
<keyword evidence="13" id="KW-0812">Transmembrane</keyword>
<dbReference type="GO" id="GO:0008658">
    <property type="term" value="F:penicillin binding"/>
    <property type="evidence" value="ECO:0007669"/>
    <property type="project" value="InterPro"/>
</dbReference>
<evidence type="ECO:0000256" key="21">
    <source>
        <dbReference type="ARBA" id="ARBA00023268"/>
    </source>
</evidence>
<evidence type="ECO:0000259" key="27">
    <source>
        <dbReference type="Pfam" id="PF00905"/>
    </source>
</evidence>
<evidence type="ECO:0000256" key="12">
    <source>
        <dbReference type="ARBA" id="ARBA00022679"/>
    </source>
</evidence>
<dbReference type="InterPro" id="IPR050396">
    <property type="entry name" value="Glycosyltr_51/Transpeptidase"/>
</dbReference>
<evidence type="ECO:0000256" key="11">
    <source>
        <dbReference type="ARBA" id="ARBA00022676"/>
    </source>
</evidence>
<dbReference type="InterPro" id="IPR001460">
    <property type="entry name" value="PCN-bd_Tpept"/>
</dbReference>
<evidence type="ECO:0000313" key="30">
    <source>
        <dbReference type="Proteomes" id="UP000886891"/>
    </source>
</evidence>
<keyword evidence="20" id="KW-0046">Antibiotic resistance</keyword>
<dbReference type="PANTHER" id="PTHR32282:SF11">
    <property type="entry name" value="PENICILLIN-BINDING PROTEIN 1B"/>
    <property type="match status" value="1"/>
</dbReference>
<evidence type="ECO:0000259" key="28">
    <source>
        <dbReference type="Pfam" id="PF00912"/>
    </source>
</evidence>
<gene>
    <name evidence="29" type="ORF">IAB14_02970</name>
</gene>
<reference evidence="29" key="1">
    <citation type="submission" date="2020-10" db="EMBL/GenBank/DDBJ databases">
        <authorList>
            <person name="Gilroy R."/>
        </authorList>
    </citation>
    <scope>NUCLEOTIDE SEQUENCE</scope>
    <source>
        <strain evidence="29">23406</strain>
    </source>
</reference>
<feature type="domain" description="Penicillin-binding protein transpeptidase" evidence="27">
    <location>
        <begin position="292"/>
        <end position="537"/>
    </location>
</feature>
<keyword evidence="10" id="KW-0645">Protease</keyword>
<keyword evidence="8" id="KW-1003">Cell membrane</keyword>
<evidence type="ECO:0000256" key="1">
    <source>
        <dbReference type="ARBA" id="ARBA00002624"/>
    </source>
</evidence>
<comment type="subcellular location">
    <subcellularLocation>
        <location evidence="2">Cell membrane</location>
        <topology evidence="2">Single-pass type II membrane protein</topology>
    </subcellularLocation>
</comment>
<dbReference type="SUPFAM" id="SSF56601">
    <property type="entry name" value="beta-lactamase/transpeptidase-like"/>
    <property type="match status" value="1"/>
</dbReference>
<comment type="pathway">
    <text evidence="3">Cell wall biogenesis; peptidoglycan biosynthesis.</text>
</comment>
<evidence type="ECO:0000256" key="9">
    <source>
        <dbReference type="ARBA" id="ARBA00022645"/>
    </source>
</evidence>
<dbReference type="EMBL" id="DVOH01000022">
    <property type="protein sequence ID" value="HIV00061.1"/>
    <property type="molecule type" value="Genomic_DNA"/>
</dbReference>
<dbReference type="Pfam" id="PF00905">
    <property type="entry name" value="Transpeptidase"/>
    <property type="match status" value="1"/>
</dbReference>
<sequence>MAAYFAITKDTRLEVEKLNTSGANLLLFDSEGTPLAYTSAVKRYSEYDEISPYVVKAFIALEDKRFLKHNGIDYYRLAGAMINNLKAGYLKEGGSTITQQLAKNALLSNEKTLTRKLKEAKLAFQLERRFSKEEIITMYLNTIYFGNGLYGITAASERLFGKLPADLTLAESAMLAGIVKNPRDNSPLGSVERAIERRNLVLSVMKREGEIDETDYQNAVSTGYVQPASLPKSSNSYQNAVFYEAGQLLDMSEKEILTGNLKIYTYCDQTLQVRLEHAVEDEDFKVSDADVAVMVGDNATGGIAAYAATFSYAPQTVYRSPASTIKPLISYLPALDLGRIAPASPVSDQKTDFGGYAPDNFGGKYLGETDIRAAVKSSSNVVAVRLLQEIGVEYGKMMLDEMGIPTDDRDGLALALGGMYRGVTIGQLLGGYLCLSNGGNYLAPGLIRRIEREDGTVLYQRNEGKKPLFSAESSYLMTDMLCETAQSGTAKKLSSLPYPVAAKTGTAGSSAGNTDAWCAAYTAERTVISWYGNLSGESRSMLPNRVTGGGLPTLLTRYAFECSDAPHDFAVPIGIIEGEIDTKATQTEQKLLLSSDLTPERYRKRDLFDIAFFPPEVSHYWDDLLTGEFKAEEIAEGISIRFDTKPGIRYDLIDAQSDTPLFTVQGNGESVEFITPPKFGFNGYYLRLYDENGEHLTDSQSIYLLSLNPLTLRRRA</sequence>
<dbReference type="GO" id="GO:0008955">
    <property type="term" value="F:peptidoglycan glycosyltransferase activity"/>
    <property type="evidence" value="ECO:0007669"/>
    <property type="project" value="UniProtKB-EC"/>
</dbReference>
<evidence type="ECO:0000256" key="4">
    <source>
        <dbReference type="ARBA" id="ARBA00007090"/>
    </source>
</evidence>
<keyword evidence="14" id="KW-0378">Hydrolase</keyword>
<evidence type="ECO:0000256" key="8">
    <source>
        <dbReference type="ARBA" id="ARBA00022475"/>
    </source>
</evidence>
<keyword evidence="9" id="KW-0121">Carboxypeptidase</keyword>
<evidence type="ECO:0000256" key="6">
    <source>
        <dbReference type="ARBA" id="ARBA00012448"/>
    </source>
</evidence>
<dbReference type="GO" id="GO:0030288">
    <property type="term" value="C:outer membrane-bounded periplasmic space"/>
    <property type="evidence" value="ECO:0007669"/>
    <property type="project" value="TreeGrafter"/>
</dbReference>
<keyword evidence="11" id="KW-0328">Glycosyltransferase</keyword>
<dbReference type="PANTHER" id="PTHR32282">
    <property type="entry name" value="BINDING PROTEIN TRANSPEPTIDASE, PUTATIVE-RELATED"/>
    <property type="match status" value="1"/>
</dbReference>
<keyword evidence="21" id="KW-0511">Multifunctional enzyme</keyword>
<dbReference type="EC" id="3.4.16.4" evidence="6"/>
<evidence type="ECO:0000256" key="24">
    <source>
        <dbReference type="ARBA" id="ARBA00044770"/>
    </source>
</evidence>
<evidence type="ECO:0000256" key="26">
    <source>
        <dbReference type="ARBA" id="ARBA00060592"/>
    </source>
</evidence>
<name>A0A9D1NCJ3_9FIRM</name>
<evidence type="ECO:0000256" key="15">
    <source>
        <dbReference type="ARBA" id="ARBA00022960"/>
    </source>
</evidence>
<comment type="pathway">
    <text evidence="26">Glycan biosynthesis.</text>
</comment>
<dbReference type="Gene3D" id="1.10.3810.10">
    <property type="entry name" value="Biosynthetic peptidoglycan transglycosylase-like"/>
    <property type="match status" value="1"/>
</dbReference>
<dbReference type="EC" id="2.4.99.28" evidence="24"/>
<feature type="domain" description="Glycosyl transferase family 51" evidence="28">
    <location>
        <begin position="40"/>
        <end position="205"/>
    </location>
</feature>
<proteinExistence type="inferred from homology"/>
<evidence type="ECO:0000256" key="14">
    <source>
        <dbReference type="ARBA" id="ARBA00022801"/>
    </source>
</evidence>
<evidence type="ECO:0000256" key="3">
    <source>
        <dbReference type="ARBA" id="ARBA00004752"/>
    </source>
</evidence>